<reference evidence="1" key="1">
    <citation type="submission" date="2018-05" db="EMBL/GenBank/DDBJ databases">
        <authorList>
            <person name="Lanie J.A."/>
            <person name="Ng W.-L."/>
            <person name="Kazmierczak K.M."/>
            <person name="Andrzejewski T.M."/>
            <person name="Davidsen T.M."/>
            <person name="Wayne K.J."/>
            <person name="Tettelin H."/>
            <person name="Glass J.I."/>
            <person name="Rusch D."/>
            <person name="Podicherti R."/>
            <person name="Tsui H.-C.T."/>
            <person name="Winkler M.E."/>
        </authorList>
    </citation>
    <scope>NUCLEOTIDE SEQUENCE</scope>
</reference>
<feature type="non-terminal residue" evidence="1">
    <location>
        <position position="1"/>
    </location>
</feature>
<sequence length="24" mass="2837">FNVNFIGCNEESELYLRNDVKAFD</sequence>
<evidence type="ECO:0000313" key="1">
    <source>
        <dbReference type="EMBL" id="SVA52226.1"/>
    </source>
</evidence>
<proteinExistence type="predicted"/>
<dbReference type="AlphaFoldDB" id="A0A381WI84"/>
<accession>A0A381WI84</accession>
<organism evidence="1">
    <name type="scientific">marine metagenome</name>
    <dbReference type="NCBI Taxonomy" id="408172"/>
    <lineage>
        <taxon>unclassified sequences</taxon>
        <taxon>metagenomes</taxon>
        <taxon>ecological metagenomes</taxon>
    </lineage>
</organism>
<gene>
    <name evidence="1" type="ORF">METZ01_LOCUS105080</name>
</gene>
<protein>
    <submittedName>
        <fullName evidence="1">Uncharacterized protein</fullName>
    </submittedName>
</protein>
<name>A0A381WI84_9ZZZZ</name>
<dbReference type="EMBL" id="UINC01011894">
    <property type="protein sequence ID" value="SVA52226.1"/>
    <property type="molecule type" value="Genomic_DNA"/>
</dbReference>